<evidence type="ECO:0000313" key="6">
    <source>
        <dbReference type="Proteomes" id="UP000521868"/>
    </source>
</evidence>
<gene>
    <name evidence="5" type="ORF">RAMLITH_12955</name>
</gene>
<dbReference type="Pfam" id="PF00150">
    <property type="entry name" value="Cellulase"/>
    <property type="match status" value="1"/>
</dbReference>
<dbReference type="PROSITE" id="PS51257">
    <property type="entry name" value="PROKAR_LIPOPROTEIN"/>
    <property type="match status" value="1"/>
</dbReference>
<sequence length="828" mass="87231">MQRRDFNLAVATGAAAALGGCGGGGDAAAPAAGAPAVDASGSAPPPAAPTPAAVPGGAVVPHSAPLGNGFVIGTNLVSMEGGVMVRQGAGTLPNVDFTVPRRADIDWLAANGYRSSRLPIRWELLQPILFDTNANAATRAVLGNPGDFHPGYANYITQVLDSHAAAGIKCLIDVHNYCRYKDFVYQPDGSVIGLARPYPLVHAYTTDPSQVRTRIMSLAPGATLTVAHYVDFMSRLAARWKGHPGLGGYGMMNEPYYMPKPGQTVEAFEGWGQDLTIWPTYAKAAIRAIRAVDADTPIYLGGNDWNSAWTLGTSNPGWPVDAPRVIYEVHGYLDSFSSGNGVDWDLEAAKGYQAGVGAAPIDAQTGVKRLQQGVAVAQPRALKLALTETGMPADDPRWQQSWLNLLEYARANGVEIYSWAGGNHWSYRNRPLHHVVGWHQHKTLEPQQSGPMKAVAGVAKATVFDDGGGWAPAGSSVTITVYARGALAAPATINVASSNGGSFSKSTLTLPAGANGQDSYTFTPPPNTVATLTYGSSSAPNVPPPRKVFSLADPVAYASTNLADAALAIVAKYAACKWGMDDAHTDFVQGVPAAEGQPVRAVADSGYGSGAGNAMEMLNWFNTDGDMNTFALPVMRTLNGRKCLDVTAWNSFGLWCRKSWRVPEMQPRARNVVPYHIHEPHFVVAAVAVPGATTGLIFQASSGENAYATELGISAGRPMARWIDSAGESVALTGAGALAPNVPAVISCLSRPGSQQLRVNSATQGSGSRTFVAHEYGNDQMLLASGFLQWFPRDGFGGYLFCVITGKGTPTVAELQVLERYVGSMAGM</sequence>
<dbReference type="SUPFAM" id="SSF51445">
    <property type="entry name" value="(Trans)glycosidases"/>
    <property type="match status" value="1"/>
</dbReference>
<dbReference type="Proteomes" id="UP000521868">
    <property type="component" value="Unassembled WGS sequence"/>
</dbReference>
<dbReference type="InterPro" id="IPR017853">
    <property type="entry name" value="GH"/>
</dbReference>
<keyword evidence="6" id="KW-1185">Reference proteome</keyword>
<evidence type="ECO:0000256" key="3">
    <source>
        <dbReference type="SAM" id="MobiDB-lite"/>
    </source>
</evidence>
<dbReference type="PANTHER" id="PTHR34142:SF1">
    <property type="entry name" value="GLYCOSIDE HYDROLASE FAMILY 5 DOMAIN-CONTAINING PROTEIN"/>
    <property type="match status" value="1"/>
</dbReference>
<feature type="compositionally biased region" description="Low complexity" evidence="3">
    <location>
        <begin position="29"/>
        <end position="42"/>
    </location>
</feature>
<dbReference type="PANTHER" id="PTHR34142">
    <property type="entry name" value="ENDO-BETA-1,4-GLUCANASE A"/>
    <property type="match status" value="1"/>
</dbReference>
<evidence type="ECO:0000313" key="5">
    <source>
        <dbReference type="EMBL" id="NKE66736.1"/>
    </source>
</evidence>
<name>A0A7X6DGG8_9BURK</name>
<dbReference type="GO" id="GO:0009251">
    <property type="term" value="P:glucan catabolic process"/>
    <property type="evidence" value="ECO:0007669"/>
    <property type="project" value="TreeGrafter"/>
</dbReference>
<evidence type="ECO:0000256" key="2">
    <source>
        <dbReference type="ARBA" id="ARBA00023295"/>
    </source>
</evidence>
<feature type="region of interest" description="Disordered" evidence="3">
    <location>
        <begin position="29"/>
        <end position="54"/>
    </location>
</feature>
<dbReference type="InterPro" id="IPR001547">
    <property type="entry name" value="Glyco_hydro_5"/>
</dbReference>
<dbReference type="Gene3D" id="3.20.20.80">
    <property type="entry name" value="Glycosidases"/>
    <property type="match status" value="1"/>
</dbReference>
<evidence type="ECO:0000256" key="1">
    <source>
        <dbReference type="ARBA" id="ARBA00022801"/>
    </source>
</evidence>
<reference evidence="5 6" key="1">
    <citation type="journal article" date="2020" name="Nature">
        <title>Bacterial chemolithoautotrophy via manganese oxidation.</title>
        <authorList>
            <person name="Yu H."/>
            <person name="Leadbetter J.R."/>
        </authorList>
    </citation>
    <scope>NUCLEOTIDE SEQUENCE [LARGE SCALE GENOMIC DNA]</scope>
    <source>
        <strain evidence="5 6">RBP-1</strain>
    </source>
</reference>
<dbReference type="RefSeq" id="WP_168107861.1">
    <property type="nucleotide sequence ID" value="NZ_VTOX01000004.1"/>
</dbReference>
<accession>A0A7X6DGG8</accession>
<proteinExistence type="predicted"/>
<protein>
    <submittedName>
        <fullName evidence="5">Glycoside hydrolase family 5 protein</fullName>
    </submittedName>
</protein>
<organism evidence="5 6">
    <name type="scientific">Ramlibacter lithotrophicus</name>
    <dbReference type="NCBI Taxonomy" id="2606681"/>
    <lineage>
        <taxon>Bacteria</taxon>
        <taxon>Pseudomonadati</taxon>
        <taxon>Pseudomonadota</taxon>
        <taxon>Betaproteobacteria</taxon>
        <taxon>Burkholderiales</taxon>
        <taxon>Comamonadaceae</taxon>
        <taxon>Ramlibacter</taxon>
    </lineage>
</organism>
<dbReference type="GO" id="GO:0004553">
    <property type="term" value="F:hydrolase activity, hydrolyzing O-glycosyl compounds"/>
    <property type="evidence" value="ECO:0007669"/>
    <property type="project" value="InterPro"/>
</dbReference>
<comment type="caution">
    <text evidence="5">The sequence shown here is derived from an EMBL/GenBank/DDBJ whole genome shotgun (WGS) entry which is preliminary data.</text>
</comment>
<evidence type="ECO:0000259" key="4">
    <source>
        <dbReference type="Pfam" id="PF00150"/>
    </source>
</evidence>
<feature type="domain" description="Glycoside hydrolase family 5" evidence="4">
    <location>
        <begin position="103"/>
        <end position="423"/>
    </location>
</feature>
<dbReference type="AlphaFoldDB" id="A0A7X6DGG8"/>
<dbReference type="EMBL" id="VTOX01000004">
    <property type="protein sequence ID" value="NKE66736.1"/>
    <property type="molecule type" value="Genomic_DNA"/>
</dbReference>
<keyword evidence="1 5" id="KW-0378">Hydrolase</keyword>
<keyword evidence="2" id="KW-0326">Glycosidase</keyword>